<name>A0ACD4WQG7_STRVN</name>
<evidence type="ECO:0000313" key="2">
    <source>
        <dbReference type="Proteomes" id="UP001303608"/>
    </source>
</evidence>
<evidence type="ECO:0000313" key="1">
    <source>
        <dbReference type="EMBL" id="WOY99788.1"/>
    </source>
</evidence>
<organism evidence="1 2">
    <name type="scientific">Streptomyces violaceoruber</name>
    <dbReference type="NCBI Taxonomy" id="1935"/>
    <lineage>
        <taxon>Bacteria</taxon>
        <taxon>Bacillati</taxon>
        <taxon>Actinomycetota</taxon>
        <taxon>Actinomycetes</taxon>
        <taxon>Kitasatosporales</taxon>
        <taxon>Streptomycetaceae</taxon>
        <taxon>Streptomyces</taxon>
        <taxon>Streptomyces violaceoruber group</taxon>
    </lineage>
</organism>
<accession>A0ACD4WQG7</accession>
<keyword evidence="2" id="KW-1185">Reference proteome</keyword>
<dbReference type="Proteomes" id="UP001303608">
    <property type="component" value="Chromosome"/>
</dbReference>
<dbReference type="EMBL" id="CP137734">
    <property type="protein sequence ID" value="WOY99788.1"/>
    <property type="molecule type" value="Genomic_DNA"/>
</dbReference>
<gene>
    <name evidence="1" type="ORF">R2E43_20950</name>
</gene>
<reference evidence="1" key="1">
    <citation type="submission" date="2023-10" db="EMBL/GenBank/DDBJ databases">
        <title>The genome sequence of Streptomyces violaceoruber CGMCC 4.1801.</title>
        <authorList>
            <person name="Mo P."/>
        </authorList>
    </citation>
    <scope>NUCLEOTIDE SEQUENCE</scope>
    <source>
        <strain evidence="1">CGMCC 4.1801</strain>
    </source>
</reference>
<protein>
    <submittedName>
        <fullName evidence="1">DeoR family transcriptional regulator</fullName>
    </submittedName>
</protein>
<proteinExistence type="predicted"/>
<sequence length="112" mass="12475">MSAVETRLRQRRARVRQLQTQGRSLRDIAAEVGVSKDTVRRDLAALETPADEDSEQQMLLAVDGQLRRDLNLLAASYRLTREDVARLVLHEAAEEIRRTIAARVAATGSALP</sequence>